<gene>
    <name evidence="6" type="ORF">UPYG_G00112170</name>
</gene>
<keyword evidence="2 4" id="KW-0863">Zinc-finger</keyword>
<dbReference type="InterPro" id="IPR013083">
    <property type="entry name" value="Znf_RING/FYVE/PHD"/>
</dbReference>
<evidence type="ECO:0000256" key="4">
    <source>
        <dbReference type="PROSITE-ProRule" id="PRU00175"/>
    </source>
</evidence>
<reference evidence="6 7" key="1">
    <citation type="submission" date="2024-06" db="EMBL/GenBank/DDBJ databases">
        <authorList>
            <person name="Pan Q."/>
            <person name="Wen M."/>
            <person name="Jouanno E."/>
            <person name="Zahm M."/>
            <person name="Klopp C."/>
            <person name="Cabau C."/>
            <person name="Louis A."/>
            <person name="Berthelot C."/>
            <person name="Parey E."/>
            <person name="Roest Crollius H."/>
            <person name="Montfort J."/>
            <person name="Robinson-Rechavi M."/>
            <person name="Bouchez O."/>
            <person name="Lampietro C."/>
            <person name="Lopez Roques C."/>
            <person name="Donnadieu C."/>
            <person name="Postlethwait J."/>
            <person name="Bobe J."/>
            <person name="Verreycken H."/>
            <person name="Guiguen Y."/>
        </authorList>
    </citation>
    <scope>NUCLEOTIDE SEQUENCE [LARGE SCALE GENOMIC DNA]</scope>
    <source>
        <strain evidence="6">Up_M1</strain>
        <tissue evidence="6">Testis</tissue>
    </source>
</reference>
<evidence type="ECO:0000256" key="2">
    <source>
        <dbReference type="ARBA" id="ARBA00022771"/>
    </source>
</evidence>
<sequence length="198" mass="21532">MDSFVRNVFIAEVLNGKLETTKMVTVRFSEFEACVATITSKVKEALGQQESFTLTDSQGNEIIDSDGSRVEEKIRPSRGCGRHCEVVEAAQGLKEVSKMIKELSGFAHSTVTTTLSQSEAEVASLRVAFACVVCKGPVDKPMFSTCCRTLIGCKACVAEWKSSHSYCPKCRAVDLENSVHEVAGITEALAPLEKLFLV</sequence>
<protein>
    <recommendedName>
        <fullName evidence="5">RING-type domain-containing protein</fullName>
    </recommendedName>
</protein>
<keyword evidence="3" id="KW-0862">Zinc</keyword>
<evidence type="ECO:0000256" key="1">
    <source>
        <dbReference type="ARBA" id="ARBA00022723"/>
    </source>
</evidence>
<keyword evidence="1" id="KW-0479">Metal-binding</keyword>
<dbReference type="Proteomes" id="UP001557470">
    <property type="component" value="Unassembled WGS sequence"/>
</dbReference>
<dbReference type="PROSITE" id="PS50089">
    <property type="entry name" value="ZF_RING_2"/>
    <property type="match status" value="1"/>
</dbReference>
<dbReference type="SUPFAM" id="SSF57850">
    <property type="entry name" value="RING/U-box"/>
    <property type="match status" value="1"/>
</dbReference>
<dbReference type="GO" id="GO:0008270">
    <property type="term" value="F:zinc ion binding"/>
    <property type="evidence" value="ECO:0007669"/>
    <property type="project" value="UniProtKB-KW"/>
</dbReference>
<dbReference type="AlphaFoldDB" id="A0ABD0X341"/>
<dbReference type="InterPro" id="IPR001841">
    <property type="entry name" value="Znf_RING"/>
</dbReference>
<dbReference type="EMBL" id="JAGEUA010000003">
    <property type="protein sequence ID" value="KAL0993708.1"/>
    <property type="molecule type" value="Genomic_DNA"/>
</dbReference>
<feature type="domain" description="RING-type" evidence="5">
    <location>
        <begin position="131"/>
        <end position="171"/>
    </location>
</feature>
<evidence type="ECO:0000313" key="6">
    <source>
        <dbReference type="EMBL" id="KAL0993708.1"/>
    </source>
</evidence>
<accession>A0ABD0X341</accession>
<evidence type="ECO:0000256" key="3">
    <source>
        <dbReference type="ARBA" id="ARBA00022833"/>
    </source>
</evidence>
<evidence type="ECO:0000313" key="7">
    <source>
        <dbReference type="Proteomes" id="UP001557470"/>
    </source>
</evidence>
<dbReference type="Gene3D" id="3.30.40.10">
    <property type="entry name" value="Zinc/RING finger domain, C3HC4 (zinc finger)"/>
    <property type="match status" value="1"/>
</dbReference>
<evidence type="ECO:0000259" key="5">
    <source>
        <dbReference type="PROSITE" id="PS50089"/>
    </source>
</evidence>
<keyword evidence="7" id="KW-1185">Reference proteome</keyword>
<name>A0ABD0X341_UMBPY</name>
<proteinExistence type="predicted"/>
<organism evidence="6 7">
    <name type="scientific">Umbra pygmaea</name>
    <name type="common">Eastern mudminnow</name>
    <dbReference type="NCBI Taxonomy" id="75934"/>
    <lineage>
        <taxon>Eukaryota</taxon>
        <taxon>Metazoa</taxon>
        <taxon>Chordata</taxon>
        <taxon>Craniata</taxon>
        <taxon>Vertebrata</taxon>
        <taxon>Euteleostomi</taxon>
        <taxon>Actinopterygii</taxon>
        <taxon>Neopterygii</taxon>
        <taxon>Teleostei</taxon>
        <taxon>Protacanthopterygii</taxon>
        <taxon>Esociformes</taxon>
        <taxon>Umbridae</taxon>
        <taxon>Umbra</taxon>
    </lineage>
</organism>
<comment type="caution">
    <text evidence="6">The sequence shown here is derived from an EMBL/GenBank/DDBJ whole genome shotgun (WGS) entry which is preliminary data.</text>
</comment>